<gene>
    <name evidence="8" type="ORF">SAMN02910314_00819</name>
</gene>
<name>A0A172RWV6_9ACTN</name>
<dbReference type="Pfam" id="PF00586">
    <property type="entry name" value="AIRS"/>
    <property type="match status" value="1"/>
</dbReference>
<dbReference type="STRING" id="79604.AAY81_02495"/>
<evidence type="ECO:0000259" key="7">
    <source>
        <dbReference type="Pfam" id="PF02769"/>
    </source>
</evidence>
<feature type="domain" description="PurM-like C-terminal" evidence="7">
    <location>
        <begin position="138"/>
        <end position="315"/>
    </location>
</feature>
<dbReference type="Gene3D" id="3.30.1330.10">
    <property type="entry name" value="PurM-like, N-terminal domain"/>
    <property type="match status" value="1"/>
</dbReference>
<dbReference type="InterPro" id="IPR036921">
    <property type="entry name" value="PurM-like_N_sf"/>
</dbReference>
<dbReference type="PATRIC" id="fig|79604.3.peg.507"/>
<dbReference type="InterPro" id="IPR016188">
    <property type="entry name" value="PurM-like_N"/>
</dbReference>
<dbReference type="KEGG" id="ddt:AAY81_02495"/>
<dbReference type="PANTHER" id="PTHR10256:SF0">
    <property type="entry name" value="INACTIVE SELENIDE, WATER DIKINASE-LIKE PROTEIN-RELATED"/>
    <property type="match status" value="1"/>
</dbReference>
<sequence length="321" mass="34473">MEKIAPVVSPDLLLGFDTSDDAAVYKINDDTAAVLTLDFFTPVVDDPYEFGAIAAANALSDVFAMGATPLTALNILAFPVSLGTDVVAEVMRGGSDKVREAGAFTVGGHSIDDDEPKYGLSVFGTVRPDRIIRNAGAQEGDVLFYTKTIGTGIMNAAFRVGRETDETMRPVIESMMELNKAGAAAMRAIHPHAATDITGFGLAGHLHEMLEPSGVSACLNWESIPLFNNVYKHSSDYCRPGKTFNIVRWAEPFVKRGTLDEIEFDNRMGVLCDPQTSGGLLVSVAPEEADTFDEAFFNETGRHAARIGEVMAGPAGMIFLR</sequence>
<keyword evidence="4" id="KW-0067">ATP-binding</keyword>
<dbReference type="InterPro" id="IPR004536">
    <property type="entry name" value="SPS/SelD"/>
</dbReference>
<evidence type="ECO:0000256" key="4">
    <source>
        <dbReference type="ARBA" id="ARBA00022840"/>
    </source>
</evidence>
<keyword evidence="1" id="KW-0808">Transferase</keyword>
<evidence type="ECO:0000313" key="9">
    <source>
        <dbReference type="Proteomes" id="UP000182975"/>
    </source>
</evidence>
<dbReference type="GO" id="GO:0004756">
    <property type="term" value="F:selenide, water dikinase activity"/>
    <property type="evidence" value="ECO:0007669"/>
    <property type="project" value="TreeGrafter"/>
</dbReference>
<dbReference type="NCBIfam" id="NF002098">
    <property type="entry name" value="PRK00943.1"/>
    <property type="match status" value="1"/>
</dbReference>
<feature type="domain" description="PurM-like N-terminal" evidence="6">
    <location>
        <begin position="20"/>
        <end position="126"/>
    </location>
</feature>
<dbReference type="NCBIfam" id="TIGR00476">
    <property type="entry name" value="selD"/>
    <property type="match status" value="1"/>
</dbReference>
<dbReference type="InterPro" id="IPR036676">
    <property type="entry name" value="PurM-like_C_sf"/>
</dbReference>
<dbReference type="CDD" id="cd02195">
    <property type="entry name" value="SelD"/>
    <property type="match status" value="1"/>
</dbReference>
<dbReference type="GO" id="GO:0005524">
    <property type="term" value="F:ATP binding"/>
    <property type="evidence" value="ECO:0007669"/>
    <property type="project" value="UniProtKB-KW"/>
</dbReference>
<accession>A0A172RWV6</accession>
<dbReference type="EMBL" id="FOEC01000003">
    <property type="protein sequence ID" value="SEO65576.1"/>
    <property type="molecule type" value="Genomic_DNA"/>
</dbReference>
<dbReference type="AlphaFoldDB" id="A0A172RWV6"/>
<keyword evidence="3" id="KW-0418">Kinase</keyword>
<keyword evidence="2" id="KW-0547">Nucleotide-binding</keyword>
<keyword evidence="5" id="KW-0711">Selenium</keyword>
<proteinExistence type="predicted"/>
<evidence type="ECO:0000259" key="6">
    <source>
        <dbReference type="Pfam" id="PF00586"/>
    </source>
</evidence>
<evidence type="ECO:0000256" key="3">
    <source>
        <dbReference type="ARBA" id="ARBA00022777"/>
    </source>
</evidence>
<dbReference type="GO" id="GO:0005737">
    <property type="term" value="C:cytoplasm"/>
    <property type="evidence" value="ECO:0007669"/>
    <property type="project" value="TreeGrafter"/>
</dbReference>
<dbReference type="PIRSF" id="PIRSF036407">
    <property type="entry name" value="Selenphspht_syn"/>
    <property type="match status" value="1"/>
</dbReference>
<evidence type="ECO:0000256" key="1">
    <source>
        <dbReference type="ARBA" id="ARBA00022679"/>
    </source>
</evidence>
<dbReference type="PANTHER" id="PTHR10256">
    <property type="entry name" value="SELENIDE, WATER DIKINASE"/>
    <property type="match status" value="1"/>
</dbReference>
<reference evidence="9" key="1">
    <citation type="submission" date="2016-10" db="EMBL/GenBank/DDBJ databases">
        <authorList>
            <person name="Varghese N."/>
        </authorList>
    </citation>
    <scope>NUCLEOTIDE SEQUENCE [LARGE SCALE GENOMIC DNA]</scope>
    <source>
        <strain evidence="9">DSM 21843</strain>
    </source>
</reference>
<keyword evidence="9" id="KW-1185">Reference proteome</keyword>
<evidence type="ECO:0000313" key="8">
    <source>
        <dbReference type="EMBL" id="SEO65576.1"/>
    </source>
</evidence>
<dbReference type="GO" id="GO:0016260">
    <property type="term" value="P:selenocysteine biosynthetic process"/>
    <property type="evidence" value="ECO:0007669"/>
    <property type="project" value="TreeGrafter"/>
</dbReference>
<dbReference type="Proteomes" id="UP000182975">
    <property type="component" value="Unassembled WGS sequence"/>
</dbReference>
<protein>
    <submittedName>
        <fullName evidence="8">Selenophosphate synthase</fullName>
    </submittedName>
</protein>
<dbReference type="InterPro" id="IPR010918">
    <property type="entry name" value="PurM-like_C_dom"/>
</dbReference>
<dbReference type="SUPFAM" id="SSF55326">
    <property type="entry name" value="PurM N-terminal domain-like"/>
    <property type="match status" value="1"/>
</dbReference>
<evidence type="ECO:0000256" key="5">
    <source>
        <dbReference type="ARBA" id="ARBA00023266"/>
    </source>
</evidence>
<dbReference type="SUPFAM" id="SSF56042">
    <property type="entry name" value="PurM C-terminal domain-like"/>
    <property type="match status" value="1"/>
</dbReference>
<dbReference type="Pfam" id="PF02769">
    <property type="entry name" value="AIRS_C"/>
    <property type="match status" value="1"/>
</dbReference>
<evidence type="ECO:0000256" key="2">
    <source>
        <dbReference type="ARBA" id="ARBA00022741"/>
    </source>
</evidence>
<dbReference type="Gene3D" id="3.90.650.10">
    <property type="entry name" value="PurM-like C-terminal domain"/>
    <property type="match status" value="1"/>
</dbReference>
<organism evidence="8 9">
    <name type="scientific">Denitrobacterium detoxificans</name>
    <dbReference type="NCBI Taxonomy" id="79604"/>
    <lineage>
        <taxon>Bacteria</taxon>
        <taxon>Bacillati</taxon>
        <taxon>Actinomycetota</taxon>
        <taxon>Coriobacteriia</taxon>
        <taxon>Eggerthellales</taxon>
        <taxon>Eggerthellaceae</taxon>
        <taxon>Denitrobacterium</taxon>
    </lineage>
</organism>